<gene>
    <name evidence="2" type="ORF">SAMN02745244_03024</name>
</gene>
<dbReference type="EMBL" id="FQZG01000068">
    <property type="protein sequence ID" value="SHJ67787.1"/>
    <property type="molecule type" value="Genomic_DNA"/>
</dbReference>
<reference evidence="2 3" key="1">
    <citation type="submission" date="2016-11" db="EMBL/GenBank/DDBJ databases">
        <authorList>
            <person name="Jaros S."/>
            <person name="Januszkiewicz K."/>
            <person name="Wedrychowicz H."/>
        </authorList>
    </citation>
    <scope>NUCLEOTIDE SEQUENCE [LARGE SCALE GENOMIC DNA]</scope>
    <source>
        <strain evidence="2 3">DSM 12906</strain>
    </source>
</reference>
<evidence type="ECO:0000259" key="1">
    <source>
        <dbReference type="Pfam" id="PF10040"/>
    </source>
</evidence>
<proteinExistence type="predicted"/>
<dbReference type="Gene3D" id="3.30.70.1900">
    <property type="match status" value="1"/>
</dbReference>
<accession>A0A1M6L9B7</accession>
<dbReference type="InterPro" id="IPR019267">
    <property type="entry name" value="CRISPR-assoc_Cas6_C"/>
</dbReference>
<dbReference type="STRING" id="1123357.SAMN02745244_03024"/>
<dbReference type="AlphaFoldDB" id="A0A1M6L9B7"/>
<evidence type="ECO:0000313" key="2">
    <source>
        <dbReference type="EMBL" id="SHJ67787.1"/>
    </source>
</evidence>
<dbReference type="OrthoDB" id="3725852at2"/>
<keyword evidence="3" id="KW-1185">Reference proteome</keyword>
<protein>
    <submittedName>
        <fullName evidence="2">Uncharacterized conserved protein</fullName>
    </submittedName>
</protein>
<dbReference type="Pfam" id="PF10040">
    <property type="entry name" value="CRISPR_Cas6"/>
    <property type="match status" value="1"/>
</dbReference>
<sequence>MLTLWQLRFEVEDERKVFPSGVHALLGKWFQEGAEHHDPKAYSILGLASGEGVVDVLVGLLDGGLADRLALMPPGLPHVFGDDGNQGFLALPPHLVRQAAWGDLARLGPERGWSLELITPLCFRRGSLASPWPDPFKMIASLATRWRLGTGEEPPFEIPDSREILVSYANLETLEMWGTPQNTTERGRGPRRRQVVGAVGDLEWRWAPDTRHGDGADGAAALNRLLGLCTFTGVGAYPQFGMGAVRVSPLGAGSNRK</sequence>
<evidence type="ECO:0000313" key="3">
    <source>
        <dbReference type="Proteomes" id="UP000184512"/>
    </source>
</evidence>
<dbReference type="RefSeq" id="WP_073189808.1">
    <property type="nucleotide sequence ID" value="NZ_FQZG01000068.1"/>
</dbReference>
<dbReference type="Proteomes" id="UP000184512">
    <property type="component" value="Unassembled WGS sequence"/>
</dbReference>
<feature type="domain" description="CRISPR-associated protein Cas6 C-terminal" evidence="1">
    <location>
        <begin position="115"/>
        <end position="245"/>
    </location>
</feature>
<organism evidence="2 3">
    <name type="scientific">Tessaracoccus bendigoensis DSM 12906</name>
    <dbReference type="NCBI Taxonomy" id="1123357"/>
    <lineage>
        <taxon>Bacteria</taxon>
        <taxon>Bacillati</taxon>
        <taxon>Actinomycetota</taxon>
        <taxon>Actinomycetes</taxon>
        <taxon>Propionibacteriales</taxon>
        <taxon>Propionibacteriaceae</taxon>
        <taxon>Tessaracoccus</taxon>
    </lineage>
</organism>
<name>A0A1M6L9B7_9ACTN</name>